<dbReference type="Proteomes" id="UP001212821">
    <property type="component" value="Chromosome"/>
</dbReference>
<name>A0ABY7QFN5_9ACTN</name>
<dbReference type="EMBL" id="CP115450">
    <property type="protein sequence ID" value="WBP91376.1"/>
    <property type="molecule type" value="Genomic_DNA"/>
</dbReference>
<feature type="compositionally biased region" description="Basic and acidic residues" evidence="1">
    <location>
        <begin position="43"/>
        <end position="54"/>
    </location>
</feature>
<keyword evidence="3" id="KW-1185">Reference proteome</keyword>
<dbReference type="RefSeq" id="WP_270150669.1">
    <property type="nucleotide sequence ID" value="NZ_CP115450.1"/>
</dbReference>
<accession>A0ABY7QFN5</accession>
<gene>
    <name evidence="2" type="ORF">O1G21_39535</name>
</gene>
<evidence type="ECO:0000256" key="1">
    <source>
        <dbReference type="SAM" id="MobiDB-lite"/>
    </source>
</evidence>
<reference evidence="3" key="1">
    <citation type="submission" date="2022-12" db="EMBL/GenBank/DDBJ databases">
        <authorList>
            <person name="Mo P."/>
        </authorList>
    </citation>
    <scope>NUCLEOTIDE SEQUENCE [LARGE SCALE GENOMIC DNA]</scope>
    <source>
        <strain evidence="3">HUAS 3-15</strain>
    </source>
</reference>
<organism evidence="2 3">
    <name type="scientific">Kitasatospora cathayae</name>
    <dbReference type="NCBI Taxonomy" id="3004092"/>
    <lineage>
        <taxon>Bacteria</taxon>
        <taxon>Bacillati</taxon>
        <taxon>Actinomycetota</taxon>
        <taxon>Actinomycetes</taxon>
        <taxon>Kitasatosporales</taxon>
        <taxon>Streptomycetaceae</taxon>
        <taxon>Kitasatospora</taxon>
    </lineage>
</organism>
<evidence type="ECO:0000313" key="3">
    <source>
        <dbReference type="Proteomes" id="UP001212821"/>
    </source>
</evidence>
<sequence length="70" mass="7678">MRVAEARELIGEAMVGAVRAGFAWEHEHFRYAEHPAPEPAFKAGRERAGHDSSRVPEVPTAIVESHVTDG</sequence>
<feature type="region of interest" description="Disordered" evidence="1">
    <location>
        <begin position="41"/>
        <end position="70"/>
    </location>
</feature>
<proteinExistence type="predicted"/>
<protein>
    <submittedName>
        <fullName evidence="2">Uncharacterized protein</fullName>
    </submittedName>
</protein>
<evidence type="ECO:0000313" key="2">
    <source>
        <dbReference type="EMBL" id="WBP91376.1"/>
    </source>
</evidence>